<dbReference type="GO" id="GO:0005634">
    <property type="term" value="C:nucleus"/>
    <property type="evidence" value="ECO:0007669"/>
    <property type="project" value="InterPro"/>
</dbReference>
<dbReference type="HAMAP" id="MF_01416">
    <property type="entry name" value="ATP_synth_delta_bact"/>
    <property type="match status" value="1"/>
</dbReference>
<accession>A0A9P8D083</accession>
<evidence type="ECO:0000313" key="12">
    <source>
        <dbReference type="Proteomes" id="UP000717515"/>
    </source>
</evidence>
<evidence type="ECO:0000256" key="5">
    <source>
        <dbReference type="ARBA" id="ARBA00022781"/>
    </source>
</evidence>
<feature type="compositionally biased region" description="Acidic residues" evidence="9">
    <location>
        <begin position="1315"/>
        <end position="1326"/>
    </location>
</feature>
<reference evidence="11" key="1">
    <citation type="submission" date="2021-07" db="EMBL/GenBank/DDBJ databases">
        <title>Draft genome of Mortierella alpina, strain LL118, isolated from an aspen leaf litter sample.</title>
        <authorList>
            <person name="Yang S."/>
            <person name="Vinatzer B.A."/>
        </authorList>
    </citation>
    <scope>NUCLEOTIDE SEQUENCE</scope>
    <source>
        <strain evidence="11">LL118</strain>
    </source>
</reference>
<feature type="region of interest" description="Disordered" evidence="9">
    <location>
        <begin position="91"/>
        <end position="126"/>
    </location>
</feature>
<dbReference type="InterPro" id="IPR020781">
    <property type="entry name" value="ATPase_OSCP/d_CS"/>
</dbReference>
<dbReference type="SUPFAM" id="SSF47928">
    <property type="entry name" value="N-terminal domain of the delta subunit of the F1F0-ATP synthase"/>
    <property type="match status" value="1"/>
</dbReference>
<dbReference type="InterPro" id="IPR012923">
    <property type="entry name" value="Csm3"/>
</dbReference>
<gene>
    <name evidence="11" type="ORF">KVV02_001616</name>
</gene>
<dbReference type="PROSITE" id="PS00389">
    <property type="entry name" value="ATPASE_DELTA"/>
    <property type="match status" value="1"/>
</dbReference>
<evidence type="ECO:0000256" key="3">
    <source>
        <dbReference type="ARBA" id="ARBA00014723"/>
    </source>
</evidence>
<evidence type="ECO:0000256" key="1">
    <source>
        <dbReference type="ARBA" id="ARBA00004370"/>
    </source>
</evidence>
<evidence type="ECO:0000256" key="8">
    <source>
        <dbReference type="ARBA" id="ARBA00023310"/>
    </source>
</evidence>
<feature type="region of interest" description="Disordered" evidence="9">
    <location>
        <begin position="1064"/>
        <end position="1180"/>
    </location>
</feature>
<dbReference type="GO" id="GO:0006974">
    <property type="term" value="P:DNA damage response"/>
    <property type="evidence" value="ECO:0007669"/>
    <property type="project" value="InterPro"/>
</dbReference>
<dbReference type="GO" id="GO:0016020">
    <property type="term" value="C:membrane"/>
    <property type="evidence" value="ECO:0007669"/>
    <property type="project" value="UniProtKB-SubCell"/>
</dbReference>
<comment type="similarity">
    <text evidence="2">Belongs to the ATPase delta chain family.</text>
</comment>
<dbReference type="Proteomes" id="UP000717515">
    <property type="component" value="Unassembled WGS sequence"/>
</dbReference>
<keyword evidence="4" id="KW-0813">Transport</keyword>
<feature type="region of interest" description="Disordered" evidence="9">
    <location>
        <begin position="903"/>
        <end position="942"/>
    </location>
</feature>
<feature type="region of interest" description="Disordered" evidence="9">
    <location>
        <begin position="267"/>
        <end position="287"/>
    </location>
</feature>
<keyword evidence="6" id="KW-0406">Ion transport</keyword>
<evidence type="ECO:0000256" key="2">
    <source>
        <dbReference type="ARBA" id="ARBA00007046"/>
    </source>
</evidence>
<feature type="domain" description="Chromosome segregation in meiosis protein 3" evidence="10">
    <location>
        <begin position="966"/>
        <end position="1053"/>
    </location>
</feature>
<dbReference type="Gene3D" id="3.80.10.10">
    <property type="entry name" value="Ribonuclease Inhibitor"/>
    <property type="match status" value="1"/>
</dbReference>
<dbReference type="Pfam" id="PF07962">
    <property type="entry name" value="Swi3"/>
    <property type="match status" value="1"/>
</dbReference>
<feature type="region of interest" description="Disordered" evidence="9">
    <location>
        <begin position="869"/>
        <end position="889"/>
    </location>
</feature>
<dbReference type="NCBIfam" id="TIGR01145">
    <property type="entry name" value="ATP_synt_delta"/>
    <property type="match status" value="1"/>
</dbReference>
<dbReference type="InterPro" id="IPR026015">
    <property type="entry name" value="ATP_synth_OSCP/delta_N_sf"/>
</dbReference>
<comment type="subcellular location">
    <subcellularLocation>
        <location evidence="1">Membrane</location>
    </subcellularLocation>
</comment>
<keyword evidence="7" id="KW-0472">Membrane</keyword>
<feature type="compositionally biased region" description="Acidic residues" evidence="9">
    <location>
        <begin position="91"/>
        <end position="111"/>
    </location>
</feature>
<dbReference type="Gene3D" id="1.10.520.20">
    <property type="entry name" value="N-terminal domain of the delta subunit of the F1F0-ATP synthase"/>
    <property type="match status" value="1"/>
</dbReference>
<feature type="compositionally biased region" description="Acidic residues" evidence="9">
    <location>
        <begin position="1245"/>
        <end position="1265"/>
    </location>
</feature>
<keyword evidence="5" id="KW-0375">Hydrogen ion transport</keyword>
<dbReference type="InterPro" id="IPR032675">
    <property type="entry name" value="LRR_dom_sf"/>
</dbReference>
<dbReference type="GO" id="GO:0046933">
    <property type="term" value="F:proton-transporting ATP synthase activity, rotational mechanism"/>
    <property type="evidence" value="ECO:0007669"/>
    <property type="project" value="InterPro"/>
</dbReference>
<dbReference type="EMBL" id="JAIFTL010000019">
    <property type="protein sequence ID" value="KAG9326437.1"/>
    <property type="molecule type" value="Genomic_DNA"/>
</dbReference>
<proteinExistence type="inferred from homology"/>
<evidence type="ECO:0000256" key="9">
    <source>
        <dbReference type="SAM" id="MobiDB-lite"/>
    </source>
</evidence>
<dbReference type="Pfam" id="PF00213">
    <property type="entry name" value="OSCP"/>
    <property type="match status" value="1"/>
</dbReference>
<feature type="compositionally biased region" description="Low complexity" evidence="9">
    <location>
        <begin position="903"/>
        <end position="918"/>
    </location>
</feature>
<feature type="compositionally biased region" description="Low complexity" evidence="9">
    <location>
        <begin position="1091"/>
        <end position="1103"/>
    </location>
</feature>
<evidence type="ECO:0000256" key="4">
    <source>
        <dbReference type="ARBA" id="ARBA00022448"/>
    </source>
</evidence>
<protein>
    <recommendedName>
        <fullName evidence="3">ATP synthase subunit 5, mitochondrial</fullName>
    </recommendedName>
</protein>
<evidence type="ECO:0000259" key="10">
    <source>
        <dbReference type="Pfam" id="PF07962"/>
    </source>
</evidence>
<evidence type="ECO:0000256" key="7">
    <source>
        <dbReference type="ARBA" id="ARBA00023136"/>
    </source>
</evidence>
<dbReference type="PRINTS" id="PR00125">
    <property type="entry name" value="ATPASEDELTA"/>
</dbReference>
<evidence type="ECO:0000313" key="11">
    <source>
        <dbReference type="EMBL" id="KAG9326437.1"/>
    </source>
</evidence>
<dbReference type="GO" id="GO:0031297">
    <property type="term" value="P:replication fork processing"/>
    <property type="evidence" value="ECO:0007669"/>
    <property type="project" value="InterPro"/>
</dbReference>
<feature type="region of interest" description="Disordered" evidence="9">
    <location>
        <begin position="1193"/>
        <end position="1384"/>
    </location>
</feature>
<comment type="caution">
    <text evidence="11">The sequence shown here is derived from an EMBL/GenBank/DDBJ whole genome shotgun (WGS) entry which is preliminary data.</text>
</comment>
<sequence>MALHPFDIPLIKDQVTQYLGSHDLLCLVQVSRLWSDWFLPSLWHSFRIHYQFRELTDLTTPVRTITVRTKRDRSVVVPYYYHHYCHTYGADEDEDEDEDEDKDDDDQDDQDGQLLQKGVPSSSSSRRSAADAVVYTPLTLYKRYVHSLVLYKAIPVIFQEPCPYRFENLQQLQLYNWVQTEEAPGIPPFLRAHPKVQELTLGYMIRDPEQMKSLAEVLGGSSMTGLKRLSLTLTQLEGERSARRLVQALSRLQEARFVVHDFYEQKEEEKEDRKEDEEMQEPMSSSSSSITNLRRLFISVPKALDTTVIFPFLRRCRHLERLEIRLRQSSQEEFGALCNGAMFPRLEQLRLHTDAASDDVVTSILADENHREPPEGGTGPWRRGGVGGGLRLEALKIMTTKREHIYPGSFWALAQFHGQTLTSLELEGLERMVLLDYNVLLGRLVKLCHLKITISLWPPKHQLETSYGSGALTTTTTRRRMLNGRGQYDSEPWKWLGPTWGCVHLQTLHLTLRHVPSDGRPPSPPGEFEHVTAQCMEELYLNIIGQVGKLKELRELVLQGPLNPLRLKAVDPSVRNEEDTICRRLSMLSGLCELRALDIEQLRGKLIGIEEVVWMLDHWPRLVQLKGLENLSTKDVATRGYATAAHIEIPAVIHGIEGRYATALYTAAAKKQALDAVETDLKQVKRVVEKDTKLREFLENPTINRIEKKSGVQQMLAAGKYNELTKNFFDTLAENGRLYDTVKIINSYGSLMSAYRGEVQVTITSAKELDAKEVAKVKGFLAKSAFVTSKQTLIVQNKVNPSILGGLVVEFGDKTIDLSVSSKINKLNQLLHDLQNRKMDDIRLEDEPFAPFDDYEDYADEMMQEAERQDQLMMQSSHQQQPAASGSALPPQRDFLAILNEQNQRAEQQAQAQAAQQRPASATTWQKKKAGAKGSRPIGSTANGAAVDEDLAAVNTAKKRVKIIRLDAEKLMSEKGFPLLINNGKRLKIRQKYKDTAEKQANAKQNLEDLMRLYQTWAHNLFPKATFRDFIVQAENKCKTKHLKQVMDGWRDAHWQQVFEKKQAAWEEERSEQTATEQQSNVWAEHENELATSATATSGTTTTLNGSDSAGQRDHGEPSTSSSSSAKPTHPLFTGANPSSAARQPKPRPAASRKGKEKAIDNPSAAMRLVASDDEEDDQQDYSAVMDRMRVSMNINDTMDEDPLDPSANEARRISSNGGSFNKRALEKDDDEDEEQTESRRNEIDLDNYDSEVEDDDDEEDEDGEQPLFTHRALKMMGGLEALEARNKSTVSADQQPEVAKTVTEPHQARGDVSLSEEETSMELEDLGAPVELKLSFDMGSQEKDTTSGGASVQQGEEDEEGLLAVRKPGRTRRLILMDDSDDE</sequence>
<feature type="compositionally biased region" description="Polar residues" evidence="9">
    <location>
        <begin position="872"/>
        <end position="884"/>
    </location>
</feature>
<keyword evidence="8" id="KW-0066">ATP synthesis</keyword>
<dbReference type="InterPro" id="IPR000711">
    <property type="entry name" value="ATPase_OSCP/dsu"/>
</dbReference>
<name>A0A9P8D083_MORAP</name>
<feature type="compositionally biased region" description="Polar residues" evidence="9">
    <location>
        <begin position="1073"/>
        <end position="1082"/>
    </location>
</feature>
<dbReference type="SUPFAM" id="SSF52047">
    <property type="entry name" value="RNI-like"/>
    <property type="match status" value="1"/>
</dbReference>
<evidence type="ECO:0000256" key="6">
    <source>
        <dbReference type="ARBA" id="ARBA00023065"/>
    </source>
</evidence>
<dbReference type="PANTHER" id="PTHR11910">
    <property type="entry name" value="ATP SYNTHASE DELTA CHAIN"/>
    <property type="match status" value="1"/>
</dbReference>
<organism evidence="11 12">
    <name type="scientific">Mortierella alpina</name>
    <name type="common">Oleaginous fungus</name>
    <name type="synonym">Mortierella renispora</name>
    <dbReference type="NCBI Taxonomy" id="64518"/>
    <lineage>
        <taxon>Eukaryota</taxon>
        <taxon>Fungi</taxon>
        <taxon>Fungi incertae sedis</taxon>
        <taxon>Mucoromycota</taxon>
        <taxon>Mortierellomycotina</taxon>
        <taxon>Mortierellomycetes</taxon>
        <taxon>Mortierellales</taxon>
        <taxon>Mortierellaceae</taxon>
        <taxon>Mortierella</taxon>
    </lineage>
</organism>